<evidence type="ECO:0000313" key="3">
    <source>
        <dbReference type="Proteomes" id="UP000366872"/>
    </source>
</evidence>
<protein>
    <recommendedName>
        <fullName evidence="1">Ice-binding protein C-terminal domain-containing protein</fullName>
    </recommendedName>
</protein>
<dbReference type="AlphaFoldDB" id="A0A6C2U089"/>
<dbReference type="NCBIfam" id="TIGR02595">
    <property type="entry name" value="PEP_CTERM"/>
    <property type="match status" value="1"/>
</dbReference>
<dbReference type="EMBL" id="CAAHFG010000001">
    <property type="protein sequence ID" value="VGO13283.1"/>
    <property type="molecule type" value="Genomic_DNA"/>
</dbReference>
<keyword evidence="3" id="KW-1185">Reference proteome</keyword>
<organism evidence="2 3">
    <name type="scientific">Pontiella desulfatans</name>
    <dbReference type="NCBI Taxonomy" id="2750659"/>
    <lineage>
        <taxon>Bacteria</taxon>
        <taxon>Pseudomonadati</taxon>
        <taxon>Kiritimatiellota</taxon>
        <taxon>Kiritimatiellia</taxon>
        <taxon>Kiritimatiellales</taxon>
        <taxon>Pontiellaceae</taxon>
        <taxon>Pontiella</taxon>
    </lineage>
</organism>
<reference evidence="2 3" key="1">
    <citation type="submission" date="2019-04" db="EMBL/GenBank/DDBJ databases">
        <authorList>
            <person name="Van Vliet M D."/>
        </authorList>
    </citation>
    <scope>NUCLEOTIDE SEQUENCE [LARGE SCALE GENOMIC DNA]</scope>
    <source>
        <strain evidence="2 3">F1</strain>
    </source>
</reference>
<accession>A0A6C2U089</accession>
<evidence type="ECO:0000313" key="2">
    <source>
        <dbReference type="EMBL" id="VGO13283.1"/>
    </source>
</evidence>
<dbReference type="InterPro" id="IPR013424">
    <property type="entry name" value="Ice-binding_C"/>
</dbReference>
<evidence type="ECO:0000259" key="1">
    <source>
        <dbReference type="Pfam" id="PF07589"/>
    </source>
</evidence>
<gene>
    <name evidence="2" type="ORF">PDESU_01839</name>
</gene>
<dbReference type="Proteomes" id="UP000366872">
    <property type="component" value="Unassembled WGS sequence"/>
</dbReference>
<proteinExistence type="predicted"/>
<feature type="domain" description="Ice-binding protein C-terminal" evidence="1">
    <location>
        <begin position="109"/>
        <end position="131"/>
    </location>
</feature>
<dbReference type="Pfam" id="PF07589">
    <property type="entry name" value="PEP-CTERM"/>
    <property type="match status" value="1"/>
</dbReference>
<sequence length="134" mass="13679">MVDASNGAMRKGEALLYTVSIDSALQSYLSSNGYSLRLTEFTAGIVDNASIPLSLFTQAGGATAVASATDTTAVSVNTVLTDGMQFAFVHGGSGSSDDVSLASIAVDVIPEPATLGMIAASGLGILFVRRRIML</sequence>
<name>A0A6C2U089_PONDE</name>